<dbReference type="Proteomes" id="UP000006039">
    <property type="component" value="Unassembled WGS sequence"/>
</dbReference>
<dbReference type="EnsemblFungi" id="EJT70966">
    <property type="protein sequence ID" value="EJT70966"/>
    <property type="gene ID" value="GGTG_11989"/>
</dbReference>
<dbReference type="InterPro" id="IPR049326">
    <property type="entry name" value="Rhodopsin_dom_fungi"/>
</dbReference>
<proteinExistence type="inferred from homology"/>
<evidence type="ECO:0000256" key="1">
    <source>
        <dbReference type="ARBA" id="ARBA00004141"/>
    </source>
</evidence>
<feature type="transmembrane region" description="Helical" evidence="7">
    <location>
        <begin position="22"/>
        <end position="42"/>
    </location>
</feature>
<dbReference type="VEuPathDB" id="FungiDB:GGTG_11989"/>
<feature type="compositionally biased region" description="Low complexity" evidence="6">
    <location>
        <begin position="371"/>
        <end position="387"/>
    </location>
</feature>
<evidence type="ECO:0000256" key="4">
    <source>
        <dbReference type="ARBA" id="ARBA00023136"/>
    </source>
</evidence>
<dbReference type="OrthoDB" id="4329349at2759"/>
<evidence type="ECO:0000313" key="9">
    <source>
        <dbReference type="EMBL" id="EJT70966.1"/>
    </source>
</evidence>
<keyword evidence="4 7" id="KW-0472">Membrane</keyword>
<reference evidence="9" key="2">
    <citation type="submission" date="2010-07" db="EMBL/GenBank/DDBJ databases">
        <authorList>
            <consortium name="The Broad Institute Genome Sequencing Platform"/>
            <consortium name="Broad Institute Genome Sequencing Center for Infectious Disease"/>
            <person name="Ma L.-J."/>
            <person name="Dead R."/>
            <person name="Young S."/>
            <person name="Zeng Q."/>
            <person name="Koehrsen M."/>
            <person name="Alvarado L."/>
            <person name="Berlin A."/>
            <person name="Chapman S.B."/>
            <person name="Chen Z."/>
            <person name="Freedman E."/>
            <person name="Gellesch M."/>
            <person name="Goldberg J."/>
            <person name="Griggs A."/>
            <person name="Gujja S."/>
            <person name="Heilman E.R."/>
            <person name="Heiman D."/>
            <person name="Hepburn T."/>
            <person name="Howarth C."/>
            <person name="Jen D."/>
            <person name="Larson L."/>
            <person name="Mehta T."/>
            <person name="Neiman D."/>
            <person name="Pearson M."/>
            <person name="Roberts A."/>
            <person name="Saif S."/>
            <person name="Shea T."/>
            <person name="Shenoy N."/>
            <person name="Sisk P."/>
            <person name="Stolte C."/>
            <person name="Sykes S."/>
            <person name="Walk T."/>
            <person name="White J."/>
            <person name="Yandava C."/>
            <person name="Haas B."/>
            <person name="Nusbaum C."/>
            <person name="Birren B."/>
        </authorList>
    </citation>
    <scope>NUCLEOTIDE SEQUENCE</scope>
    <source>
        <strain evidence="9">R3-111a-1</strain>
    </source>
</reference>
<accession>J3PEQ8</accession>
<comment type="similarity">
    <text evidence="5">Belongs to the SAT4 family.</text>
</comment>
<reference evidence="10" key="5">
    <citation type="submission" date="2018-04" db="UniProtKB">
        <authorList>
            <consortium name="EnsemblFungi"/>
        </authorList>
    </citation>
    <scope>IDENTIFICATION</scope>
    <source>
        <strain evidence="10">R3-111a-1</strain>
    </source>
</reference>
<feature type="transmembrane region" description="Helical" evidence="7">
    <location>
        <begin position="109"/>
        <end position="127"/>
    </location>
</feature>
<dbReference type="HOGENOM" id="CLU_044231_0_0_1"/>
<protein>
    <recommendedName>
        <fullName evidence="8">Rhodopsin domain-containing protein</fullName>
    </recommendedName>
</protein>
<dbReference type="AlphaFoldDB" id="J3PEQ8"/>
<dbReference type="GeneID" id="20352447"/>
<dbReference type="Pfam" id="PF20684">
    <property type="entry name" value="Fung_rhodopsin"/>
    <property type="match status" value="1"/>
</dbReference>
<reference evidence="11" key="1">
    <citation type="submission" date="2010-07" db="EMBL/GenBank/DDBJ databases">
        <title>The genome sequence of Gaeumannomyces graminis var. tritici strain R3-111a-1.</title>
        <authorList>
            <consortium name="The Broad Institute Genome Sequencing Platform"/>
            <person name="Ma L.-J."/>
            <person name="Dead R."/>
            <person name="Young S."/>
            <person name="Zeng Q."/>
            <person name="Koehrsen M."/>
            <person name="Alvarado L."/>
            <person name="Berlin A."/>
            <person name="Chapman S.B."/>
            <person name="Chen Z."/>
            <person name="Freedman E."/>
            <person name="Gellesch M."/>
            <person name="Goldberg J."/>
            <person name="Griggs A."/>
            <person name="Gujja S."/>
            <person name="Heilman E.R."/>
            <person name="Heiman D."/>
            <person name="Hepburn T."/>
            <person name="Howarth C."/>
            <person name="Jen D."/>
            <person name="Larson L."/>
            <person name="Mehta T."/>
            <person name="Neiman D."/>
            <person name="Pearson M."/>
            <person name="Roberts A."/>
            <person name="Saif S."/>
            <person name="Shea T."/>
            <person name="Shenoy N."/>
            <person name="Sisk P."/>
            <person name="Stolte C."/>
            <person name="Sykes S."/>
            <person name="Walk T."/>
            <person name="White J."/>
            <person name="Yandava C."/>
            <person name="Haas B."/>
            <person name="Nusbaum C."/>
            <person name="Birren B."/>
        </authorList>
    </citation>
    <scope>NUCLEOTIDE SEQUENCE [LARGE SCALE GENOMIC DNA]</scope>
    <source>
        <strain evidence="11">R3-111a-1</strain>
    </source>
</reference>
<name>J3PEQ8_GAET3</name>
<feature type="domain" description="Rhodopsin" evidence="8">
    <location>
        <begin position="35"/>
        <end position="279"/>
    </location>
</feature>
<feature type="region of interest" description="Disordered" evidence="6">
    <location>
        <begin position="330"/>
        <end position="431"/>
    </location>
</feature>
<dbReference type="InterPro" id="IPR052337">
    <property type="entry name" value="SAT4-like"/>
</dbReference>
<evidence type="ECO:0000259" key="8">
    <source>
        <dbReference type="Pfam" id="PF20684"/>
    </source>
</evidence>
<dbReference type="RefSeq" id="XP_009228144.1">
    <property type="nucleotide sequence ID" value="XM_009229880.1"/>
</dbReference>
<gene>
    <name evidence="10" type="primary">20352447</name>
    <name evidence="9" type="ORF">GGTG_11989</name>
</gene>
<dbReference type="eggNOG" id="ENOG502SH4E">
    <property type="taxonomic scope" value="Eukaryota"/>
</dbReference>
<feature type="compositionally biased region" description="Basic and acidic residues" evidence="6">
    <location>
        <begin position="392"/>
        <end position="402"/>
    </location>
</feature>
<feature type="transmembrane region" description="Helical" evidence="7">
    <location>
        <begin position="187"/>
        <end position="208"/>
    </location>
</feature>
<dbReference type="GO" id="GO:0016020">
    <property type="term" value="C:membrane"/>
    <property type="evidence" value="ECO:0007669"/>
    <property type="project" value="UniProtKB-SubCell"/>
</dbReference>
<comment type="subcellular location">
    <subcellularLocation>
        <location evidence="1">Membrane</location>
        <topology evidence="1">Multi-pass membrane protein</topology>
    </subcellularLocation>
</comment>
<feature type="transmembrane region" description="Helical" evidence="7">
    <location>
        <begin position="139"/>
        <end position="167"/>
    </location>
</feature>
<dbReference type="PANTHER" id="PTHR33048">
    <property type="entry name" value="PTH11-LIKE INTEGRAL MEMBRANE PROTEIN (AFU_ORTHOLOGUE AFUA_5G11245)"/>
    <property type="match status" value="1"/>
</dbReference>
<feature type="compositionally biased region" description="Low complexity" evidence="6">
    <location>
        <begin position="349"/>
        <end position="359"/>
    </location>
</feature>
<sequence>MANEGGLLDQFLARDKAFPGELWAWFCIGTVIMILRFVVRLRMVGAAGLAGDDYFMVLTFAFHGALVTMALLIYQYGTNVDLGQAEIDRLSEDEILQLGEGSKYLQVSWYLYTCFLWCIKACALSFYRRLTFCLWQNTWVFKALCWFTFLSFFAVILVISLSCLPYDNNFLVRHLPPPECRFQKQNLVAVVVLNVLTDSAILVLPVPVLRDLRLPWFKKLAIGLLICSGFFVIAAAAVRLAATLDAAPSAVTIVRWGVRECEIGLLALSAPVLRPLFSRKLWCGGGGGGGGRGVGNDSAAGNDDDDGGPSWRGGGRSCFSSCWGGGSGEATWDVEAAGPSSADSPGRSRQQQRQQQQMEEQLEGQLRDAGRWTGQRQQQQTGEEAAGSRTNAGDEEKHKDCGGDAAGDGDLDTEQTGPSPPPQPVDAGDVTMVPTAPEAGVVRAGAVEGGAGKGGLCRSRLFCGVDGKGREKGRRGLIALRQLST</sequence>
<evidence type="ECO:0000256" key="3">
    <source>
        <dbReference type="ARBA" id="ARBA00022989"/>
    </source>
</evidence>
<keyword evidence="3 7" id="KW-1133">Transmembrane helix</keyword>
<evidence type="ECO:0000313" key="11">
    <source>
        <dbReference type="Proteomes" id="UP000006039"/>
    </source>
</evidence>
<feature type="transmembrane region" description="Helical" evidence="7">
    <location>
        <begin position="220"/>
        <end position="242"/>
    </location>
</feature>
<feature type="transmembrane region" description="Helical" evidence="7">
    <location>
        <begin position="54"/>
        <end position="74"/>
    </location>
</feature>
<evidence type="ECO:0000256" key="5">
    <source>
        <dbReference type="ARBA" id="ARBA00038359"/>
    </source>
</evidence>
<evidence type="ECO:0000313" key="10">
    <source>
        <dbReference type="EnsemblFungi" id="EJT70966"/>
    </source>
</evidence>
<dbReference type="PANTHER" id="PTHR33048:SF152">
    <property type="entry name" value="INTEGRAL MEMBRANE PROTEIN"/>
    <property type="match status" value="1"/>
</dbReference>
<evidence type="ECO:0000256" key="2">
    <source>
        <dbReference type="ARBA" id="ARBA00022692"/>
    </source>
</evidence>
<organism evidence="9">
    <name type="scientific">Gaeumannomyces tritici (strain R3-111a-1)</name>
    <name type="common">Wheat and barley take-all root rot fungus</name>
    <name type="synonym">Gaeumannomyces graminis var. tritici</name>
    <dbReference type="NCBI Taxonomy" id="644352"/>
    <lineage>
        <taxon>Eukaryota</taxon>
        <taxon>Fungi</taxon>
        <taxon>Dikarya</taxon>
        <taxon>Ascomycota</taxon>
        <taxon>Pezizomycotina</taxon>
        <taxon>Sordariomycetes</taxon>
        <taxon>Sordariomycetidae</taxon>
        <taxon>Magnaporthales</taxon>
        <taxon>Magnaporthaceae</taxon>
        <taxon>Gaeumannomyces</taxon>
    </lineage>
</organism>
<reference evidence="10" key="4">
    <citation type="journal article" date="2015" name="G3 (Bethesda)">
        <title>Genome sequences of three phytopathogenic species of the Magnaporthaceae family of fungi.</title>
        <authorList>
            <person name="Okagaki L.H."/>
            <person name="Nunes C.C."/>
            <person name="Sailsbery J."/>
            <person name="Clay B."/>
            <person name="Brown D."/>
            <person name="John T."/>
            <person name="Oh Y."/>
            <person name="Young N."/>
            <person name="Fitzgerald M."/>
            <person name="Haas B.J."/>
            <person name="Zeng Q."/>
            <person name="Young S."/>
            <person name="Adiconis X."/>
            <person name="Fan L."/>
            <person name="Levin J.Z."/>
            <person name="Mitchell T.K."/>
            <person name="Okubara P.A."/>
            <person name="Farman M.L."/>
            <person name="Kohn L.M."/>
            <person name="Birren B."/>
            <person name="Ma L.-J."/>
            <person name="Dean R.A."/>
        </authorList>
    </citation>
    <scope>NUCLEOTIDE SEQUENCE</scope>
    <source>
        <strain evidence="10">R3-111a-1</strain>
    </source>
</reference>
<evidence type="ECO:0000256" key="6">
    <source>
        <dbReference type="SAM" id="MobiDB-lite"/>
    </source>
</evidence>
<keyword evidence="11" id="KW-1185">Reference proteome</keyword>
<keyword evidence="2 7" id="KW-0812">Transmembrane</keyword>
<evidence type="ECO:0000256" key="7">
    <source>
        <dbReference type="SAM" id="Phobius"/>
    </source>
</evidence>
<reference evidence="9" key="3">
    <citation type="submission" date="2010-09" db="EMBL/GenBank/DDBJ databases">
        <title>Annotation of Gaeumannomyces graminis var. tritici R3-111a-1.</title>
        <authorList>
            <consortium name="The Broad Institute Genome Sequencing Platform"/>
            <person name="Ma L.-J."/>
            <person name="Dead R."/>
            <person name="Young S.K."/>
            <person name="Zeng Q."/>
            <person name="Gargeya S."/>
            <person name="Fitzgerald M."/>
            <person name="Haas B."/>
            <person name="Abouelleil A."/>
            <person name="Alvarado L."/>
            <person name="Arachchi H.M."/>
            <person name="Berlin A."/>
            <person name="Brown A."/>
            <person name="Chapman S.B."/>
            <person name="Chen Z."/>
            <person name="Dunbar C."/>
            <person name="Freedman E."/>
            <person name="Gearin G."/>
            <person name="Gellesch M."/>
            <person name="Goldberg J."/>
            <person name="Griggs A."/>
            <person name="Gujja S."/>
            <person name="Heiman D."/>
            <person name="Howarth C."/>
            <person name="Larson L."/>
            <person name="Lui A."/>
            <person name="MacDonald P.J.P."/>
            <person name="Mehta T."/>
            <person name="Montmayeur A."/>
            <person name="Murphy C."/>
            <person name="Neiman D."/>
            <person name="Pearson M."/>
            <person name="Priest M."/>
            <person name="Roberts A."/>
            <person name="Saif S."/>
            <person name="Shea T."/>
            <person name="Shenoy N."/>
            <person name="Sisk P."/>
            <person name="Stolte C."/>
            <person name="Sykes S."/>
            <person name="Yandava C."/>
            <person name="Wortman J."/>
            <person name="Nusbaum C."/>
            <person name="Birren B."/>
        </authorList>
    </citation>
    <scope>NUCLEOTIDE SEQUENCE</scope>
    <source>
        <strain evidence="9">R3-111a-1</strain>
    </source>
</reference>
<dbReference type="EMBL" id="GL385401">
    <property type="protein sequence ID" value="EJT70966.1"/>
    <property type="molecule type" value="Genomic_DNA"/>
</dbReference>
<dbReference type="STRING" id="644352.J3PEQ8"/>